<accession>A0ABX9MN30</accession>
<gene>
    <name evidence="2" type="ORF">Mhypo_01335</name>
</gene>
<organism evidence="2 3">
    <name type="scientific">Meiothermus hypogaeus</name>
    <dbReference type="NCBI Taxonomy" id="884155"/>
    <lineage>
        <taxon>Bacteria</taxon>
        <taxon>Thermotogati</taxon>
        <taxon>Deinococcota</taxon>
        <taxon>Deinococci</taxon>
        <taxon>Thermales</taxon>
        <taxon>Thermaceae</taxon>
        <taxon>Meiothermus</taxon>
    </lineage>
</organism>
<feature type="transmembrane region" description="Helical" evidence="1">
    <location>
        <begin position="6"/>
        <end position="27"/>
    </location>
</feature>
<keyword evidence="1" id="KW-0472">Membrane</keyword>
<keyword evidence="1" id="KW-0812">Transmembrane</keyword>
<evidence type="ECO:0000313" key="3">
    <source>
        <dbReference type="Proteomes" id="UP000265443"/>
    </source>
</evidence>
<evidence type="ECO:0000313" key="2">
    <source>
        <dbReference type="EMBL" id="RIH78972.1"/>
    </source>
</evidence>
<dbReference type="EMBL" id="QWKY01000018">
    <property type="protein sequence ID" value="RIH78972.1"/>
    <property type="molecule type" value="Genomic_DNA"/>
</dbReference>
<comment type="caution">
    <text evidence="2">The sequence shown here is derived from an EMBL/GenBank/DDBJ whole genome shotgun (WGS) entry which is preliminary data.</text>
</comment>
<name>A0ABX9MN30_9DEIN</name>
<proteinExistence type="predicted"/>
<sequence>MSAGTAFLLGYILGGLLGMLLMAVLAASRREDA</sequence>
<keyword evidence="1" id="KW-1133">Transmembrane helix</keyword>
<protein>
    <submittedName>
        <fullName evidence="2">Uncharacterized protein</fullName>
    </submittedName>
</protein>
<evidence type="ECO:0000256" key="1">
    <source>
        <dbReference type="SAM" id="Phobius"/>
    </source>
</evidence>
<reference evidence="2 3" key="1">
    <citation type="submission" date="2018-08" db="EMBL/GenBank/DDBJ databases">
        <title>Meiothermus hypogaeus DSM 23238 genome sequencing project.</title>
        <authorList>
            <person name="Da Costa M.S."/>
            <person name="Albuquerque L."/>
            <person name="Raposo P."/>
            <person name="Froufe H.J.C."/>
            <person name="Barroso C.S."/>
            <person name="Egas C."/>
        </authorList>
    </citation>
    <scope>NUCLEOTIDE SEQUENCE [LARGE SCALE GENOMIC DNA]</scope>
    <source>
        <strain evidence="2 3">DSM 23238</strain>
    </source>
</reference>
<keyword evidence="3" id="KW-1185">Reference proteome</keyword>
<dbReference type="Proteomes" id="UP000265443">
    <property type="component" value="Unassembled WGS sequence"/>
</dbReference>